<name>A0AAD7DSZ8_MYCRO</name>
<dbReference type="EMBL" id="JARKIE010000024">
    <property type="protein sequence ID" value="KAJ7699017.1"/>
    <property type="molecule type" value="Genomic_DNA"/>
</dbReference>
<evidence type="ECO:0000313" key="1">
    <source>
        <dbReference type="EMBL" id="KAJ7699017.1"/>
    </source>
</evidence>
<dbReference type="Proteomes" id="UP001221757">
    <property type="component" value="Unassembled WGS sequence"/>
</dbReference>
<reference evidence="1" key="1">
    <citation type="submission" date="2023-03" db="EMBL/GenBank/DDBJ databases">
        <title>Massive genome expansion in bonnet fungi (Mycena s.s.) driven by repeated elements and novel gene families across ecological guilds.</title>
        <authorList>
            <consortium name="Lawrence Berkeley National Laboratory"/>
            <person name="Harder C.B."/>
            <person name="Miyauchi S."/>
            <person name="Viragh M."/>
            <person name="Kuo A."/>
            <person name="Thoen E."/>
            <person name="Andreopoulos B."/>
            <person name="Lu D."/>
            <person name="Skrede I."/>
            <person name="Drula E."/>
            <person name="Henrissat B."/>
            <person name="Morin E."/>
            <person name="Kohler A."/>
            <person name="Barry K."/>
            <person name="LaButti K."/>
            <person name="Morin E."/>
            <person name="Salamov A."/>
            <person name="Lipzen A."/>
            <person name="Mereny Z."/>
            <person name="Hegedus B."/>
            <person name="Baldrian P."/>
            <person name="Stursova M."/>
            <person name="Weitz H."/>
            <person name="Taylor A."/>
            <person name="Grigoriev I.V."/>
            <person name="Nagy L.G."/>
            <person name="Martin F."/>
            <person name="Kauserud H."/>
        </authorList>
    </citation>
    <scope>NUCLEOTIDE SEQUENCE</scope>
    <source>
        <strain evidence="1">CBHHK067</strain>
    </source>
</reference>
<sequence>TVRLTLTREWDRSIIYPVAPAKRTPAGGESIQWDVRTHRDGSITEHTTGLDVAYLFWEAHSNPGVPLSPPSSPVLDRPPPLEAFSPTTCNVPYGLGPPVCGQYHAVPRQRTACARPPHRGAHLVHNILAPSLAQAHACRARLVPQDAYEVAARLDITPAPDVVTRVFMLFKGVSGEYADAWSTSTRIENPERWRAVVDVDVEHAQDPSLFRVLEWGGMEVL</sequence>
<organism evidence="1 2">
    <name type="scientific">Mycena rosella</name>
    <name type="common">Pink bonnet</name>
    <name type="synonym">Agaricus rosellus</name>
    <dbReference type="NCBI Taxonomy" id="1033263"/>
    <lineage>
        <taxon>Eukaryota</taxon>
        <taxon>Fungi</taxon>
        <taxon>Dikarya</taxon>
        <taxon>Basidiomycota</taxon>
        <taxon>Agaricomycotina</taxon>
        <taxon>Agaricomycetes</taxon>
        <taxon>Agaricomycetidae</taxon>
        <taxon>Agaricales</taxon>
        <taxon>Marasmiineae</taxon>
        <taxon>Mycenaceae</taxon>
        <taxon>Mycena</taxon>
    </lineage>
</organism>
<evidence type="ECO:0000313" key="2">
    <source>
        <dbReference type="Proteomes" id="UP001221757"/>
    </source>
</evidence>
<accession>A0AAD7DSZ8</accession>
<feature type="non-terminal residue" evidence="1">
    <location>
        <position position="1"/>
    </location>
</feature>
<dbReference type="AlphaFoldDB" id="A0AAD7DSZ8"/>
<protein>
    <submittedName>
        <fullName evidence="1">Uncharacterized protein</fullName>
    </submittedName>
</protein>
<feature type="non-terminal residue" evidence="1">
    <location>
        <position position="221"/>
    </location>
</feature>
<proteinExistence type="predicted"/>
<keyword evidence="2" id="KW-1185">Reference proteome</keyword>
<comment type="caution">
    <text evidence="1">The sequence shown here is derived from an EMBL/GenBank/DDBJ whole genome shotgun (WGS) entry which is preliminary data.</text>
</comment>
<gene>
    <name evidence="1" type="ORF">B0H17DRAFT_1257989</name>
</gene>